<evidence type="ECO:0000313" key="1">
    <source>
        <dbReference type="EMBL" id="KAK8487071.1"/>
    </source>
</evidence>
<proteinExistence type="predicted"/>
<organism evidence="1 2">
    <name type="scientific">Hibiscus sabdariffa</name>
    <name type="common">roselle</name>
    <dbReference type="NCBI Taxonomy" id="183260"/>
    <lineage>
        <taxon>Eukaryota</taxon>
        <taxon>Viridiplantae</taxon>
        <taxon>Streptophyta</taxon>
        <taxon>Embryophyta</taxon>
        <taxon>Tracheophyta</taxon>
        <taxon>Spermatophyta</taxon>
        <taxon>Magnoliopsida</taxon>
        <taxon>eudicotyledons</taxon>
        <taxon>Gunneridae</taxon>
        <taxon>Pentapetalae</taxon>
        <taxon>rosids</taxon>
        <taxon>malvids</taxon>
        <taxon>Malvales</taxon>
        <taxon>Malvaceae</taxon>
        <taxon>Malvoideae</taxon>
        <taxon>Hibiscus</taxon>
    </lineage>
</organism>
<dbReference type="EMBL" id="JBBPBM010001118">
    <property type="protein sequence ID" value="KAK8487071.1"/>
    <property type="molecule type" value="Genomic_DNA"/>
</dbReference>
<comment type="caution">
    <text evidence="1">The sequence shown here is derived from an EMBL/GenBank/DDBJ whole genome shotgun (WGS) entry which is preliminary data.</text>
</comment>
<keyword evidence="2" id="KW-1185">Reference proteome</keyword>
<dbReference type="Proteomes" id="UP001472677">
    <property type="component" value="Unassembled WGS sequence"/>
</dbReference>
<name>A0ABR2A215_9ROSI</name>
<sequence length="172" mass="19425">MVLKRFEFPSRCHEWVSCLTSHSLMTKKLVMSSSGSFTRALDKGYMVDFMSTTWISLTLRSMYPKRGDVYSPLVTGRGIFLSIGSMLQGSRSCLLPIASGDDTDGRAKIVVFVRINFPKLSLLLFSDTVPRLLMFQWCLPSVHALVAIDANIVKRVLLIVWFSYVFSGPLRF</sequence>
<protein>
    <submittedName>
        <fullName evidence="1">Uncharacterized protein</fullName>
    </submittedName>
</protein>
<reference evidence="1 2" key="1">
    <citation type="journal article" date="2024" name="G3 (Bethesda)">
        <title>Genome assembly of Hibiscus sabdariffa L. provides insights into metabolisms of medicinal natural products.</title>
        <authorList>
            <person name="Kim T."/>
        </authorList>
    </citation>
    <scope>NUCLEOTIDE SEQUENCE [LARGE SCALE GENOMIC DNA]</scope>
    <source>
        <strain evidence="1">TK-2024</strain>
        <tissue evidence="1">Old leaves</tissue>
    </source>
</reference>
<accession>A0ABR2A215</accession>
<evidence type="ECO:0000313" key="2">
    <source>
        <dbReference type="Proteomes" id="UP001472677"/>
    </source>
</evidence>
<gene>
    <name evidence="1" type="ORF">V6N12_067653</name>
</gene>